<feature type="chain" id="PRO_5040255627" description="DUF1223 domain-containing protein" evidence="1">
    <location>
        <begin position="41"/>
        <end position="292"/>
    </location>
</feature>
<dbReference type="AlphaFoldDB" id="A0A9N8RWK4"/>
<dbReference type="InterPro" id="IPR010634">
    <property type="entry name" value="DUF1223"/>
</dbReference>
<evidence type="ECO:0000256" key="1">
    <source>
        <dbReference type="SAM" id="SignalP"/>
    </source>
</evidence>
<reference evidence="2" key="1">
    <citation type="submission" date="2021-04" db="EMBL/GenBank/DDBJ databases">
        <authorList>
            <person name="Vanwijnsberghe S."/>
        </authorList>
    </citation>
    <scope>NUCLEOTIDE SEQUENCE</scope>
    <source>
        <strain evidence="2">LMG 31841</strain>
    </source>
</reference>
<protein>
    <recommendedName>
        <fullName evidence="4">DUF1223 domain-containing protein</fullName>
    </recommendedName>
</protein>
<evidence type="ECO:0000313" key="2">
    <source>
        <dbReference type="EMBL" id="CAG4898094.1"/>
    </source>
</evidence>
<evidence type="ECO:0008006" key="4">
    <source>
        <dbReference type="Google" id="ProtNLM"/>
    </source>
</evidence>
<sequence length="292" mass="31242">MQTHSTRSSTPREPARYARAVHGFALALAFSLATGSVAQAATTMCTAHSPAHRVALIELYSSEGCNSCPPADRWLGQWKGRGVPDSVVPLALHVDYWNSLGWMDRFSQHRFTERQQSLTDLAGGHTIYTPEVFVSGRELRSWSQPSSFESRVQDVTAKPAQADVAIAVAPRVPPTAGALDVDATFTARTAGSDRLNAYVAVYENDLNTQVHAGENSGATLHHERVVRQWIGPVPLVAGYARIHQDVALGAFDREAGGGTNLPASGNKFGVAAFVENAATGEVLQVADLAACH</sequence>
<keyword evidence="3" id="KW-1185">Reference proteome</keyword>
<dbReference type="SUPFAM" id="SSF52833">
    <property type="entry name" value="Thioredoxin-like"/>
    <property type="match status" value="1"/>
</dbReference>
<comment type="caution">
    <text evidence="2">The sequence shown here is derived from an EMBL/GenBank/DDBJ whole genome shotgun (WGS) entry which is preliminary data.</text>
</comment>
<dbReference type="Pfam" id="PF06764">
    <property type="entry name" value="DUF1223"/>
    <property type="match status" value="1"/>
</dbReference>
<accession>A0A9N8RWK4</accession>
<dbReference type="Proteomes" id="UP000789704">
    <property type="component" value="Unassembled WGS sequence"/>
</dbReference>
<evidence type="ECO:0000313" key="3">
    <source>
        <dbReference type="Proteomes" id="UP000789704"/>
    </source>
</evidence>
<dbReference type="RefSeq" id="WP_407674270.1">
    <property type="nucleotide sequence ID" value="NZ_CAJQYZ010000003.1"/>
</dbReference>
<dbReference type="EMBL" id="CAJQZC010000004">
    <property type="protein sequence ID" value="CAG4898094.1"/>
    <property type="molecule type" value="Genomic_DNA"/>
</dbReference>
<dbReference type="PANTHER" id="PTHR36057:SF1">
    <property type="entry name" value="LIPOPROTEIN LIPID ATTACHMENT SITE-LIKE PROTEIN, PUTATIVE (DUF1223)-RELATED"/>
    <property type="match status" value="1"/>
</dbReference>
<name>A0A9N8RWK4_9BURK</name>
<organism evidence="2 3">
    <name type="scientific">Paraburkholderia saeva</name>
    <dbReference type="NCBI Taxonomy" id="2777537"/>
    <lineage>
        <taxon>Bacteria</taxon>
        <taxon>Pseudomonadati</taxon>
        <taxon>Pseudomonadota</taxon>
        <taxon>Betaproteobacteria</taxon>
        <taxon>Burkholderiales</taxon>
        <taxon>Burkholderiaceae</taxon>
        <taxon>Paraburkholderia</taxon>
    </lineage>
</organism>
<dbReference type="PANTHER" id="PTHR36057">
    <property type="match status" value="1"/>
</dbReference>
<gene>
    <name evidence="2" type="ORF">LMG31841_02569</name>
</gene>
<proteinExistence type="predicted"/>
<dbReference type="InterPro" id="IPR036249">
    <property type="entry name" value="Thioredoxin-like_sf"/>
</dbReference>
<keyword evidence="1" id="KW-0732">Signal</keyword>
<feature type="signal peptide" evidence="1">
    <location>
        <begin position="1"/>
        <end position="40"/>
    </location>
</feature>